<dbReference type="AlphaFoldDB" id="A0A8H7D0I6"/>
<sequence>MSSSARKDLFEVIAIHRVPAHLPKEEFEGKLEALIDQLLLLPIFKQNILKLQILLQNDRFDEYLESYECPPREPLAVVKVQAETIDNIMAIMNDLEVQKMVKRAEDFGLPSATCAFGIDVERTMDRVSCVEAADRVHLVCIYKVPENISAEEYSRGFESFTETFPGVPTIQENFVKFEKWLPNNVLDDHLHGVGYSRPDPTFLLHVEFESWENVIAFQNADSRKPVLAANRDFNLNTRACGFTADLVTKHERV</sequence>
<dbReference type="OrthoDB" id="3021333at2759"/>
<evidence type="ECO:0000313" key="2">
    <source>
        <dbReference type="Proteomes" id="UP000620124"/>
    </source>
</evidence>
<comment type="caution">
    <text evidence="1">The sequence shown here is derived from an EMBL/GenBank/DDBJ whole genome shotgun (WGS) entry which is preliminary data.</text>
</comment>
<reference evidence="1" key="1">
    <citation type="submission" date="2020-05" db="EMBL/GenBank/DDBJ databases">
        <title>Mycena genomes resolve the evolution of fungal bioluminescence.</title>
        <authorList>
            <person name="Tsai I.J."/>
        </authorList>
    </citation>
    <scope>NUCLEOTIDE SEQUENCE</scope>
    <source>
        <strain evidence="1">CCC161011</strain>
    </source>
</reference>
<dbReference type="EMBL" id="JACAZI010000008">
    <property type="protein sequence ID" value="KAF7354238.1"/>
    <property type="molecule type" value="Genomic_DNA"/>
</dbReference>
<dbReference type="Proteomes" id="UP000620124">
    <property type="component" value="Unassembled WGS sequence"/>
</dbReference>
<gene>
    <name evidence="1" type="ORF">MVEN_01111600</name>
</gene>
<protein>
    <submittedName>
        <fullName evidence="1">Uncharacterized protein</fullName>
    </submittedName>
</protein>
<proteinExistence type="predicted"/>
<evidence type="ECO:0000313" key="1">
    <source>
        <dbReference type="EMBL" id="KAF7354238.1"/>
    </source>
</evidence>
<name>A0A8H7D0I6_9AGAR</name>
<keyword evidence="2" id="KW-1185">Reference proteome</keyword>
<organism evidence="1 2">
    <name type="scientific">Mycena venus</name>
    <dbReference type="NCBI Taxonomy" id="2733690"/>
    <lineage>
        <taxon>Eukaryota</taxon>
        <taxon>Fungi</taxon>
        <taxon>Dikarya</taxon>
        <taxon>Basidiomycota</taxon>
        <taxon>Agaricomycotina</taxon>
        <taxon>Agaricomycetes</taxon>
        <taxon>Agaricomycetidae</taxon>
        <taxon>Agaricales</taxon>
        <taxon>Marasmiineae</taxon>
        <taxon>Mycenaceae</taxon>
        <taxon>Mycena</taxon>
    </lineage>
</organism>
<accession>A0A8H7D0I6</accession>